<protein>
    <submittedName>
        <fullName evidence="2">Exosporium protein J</fullName>
    </submittedName>
</protein>
<proteinExistence type="predicted"/>
<name>A0A164DG00_BACCE</name>
<accession>A0A164DG00</accession>
<evidence type="ECO:0000313" key="3">
    <source>
        <dbReference type="Proteomes" id="UP000076501"/>
    </source>
</evidence>
<feature type="compositionally biased region" description="Gly residues" evidence="1">
    <location>
        <begin position="167"/>
        <end position="190"/>
    </location>
</feature>
<dbReference type="NCBIfam" id="NF033172">
    <property type="entry name" value="N_to_GlyXaaXaa"/>
    <property type="match status" value="1"/>
</dbReference>
<dbReference type="PATRIC" id="fig|1396.539.peg.4210"/>
<evidence type="ECO:0000256" key="1">
    <source>
        <dbReference type="SAM" id="MobiDB-lite"/>
    </source>
</evidence>
<dbReference type="InterPro" id="IPR021210">
    <property type="entry name" value="Exosporium_BclB"/>
</dbReference>
<feature type="compositionally biased region" description="Low complexity" evidence="1">
    <location>
        <begin position="191"/>
        <end position="236"/>
    </location>
</feature>
<dbReference type="EMBL" id="LJKA01000062">
    <property type="protein sequence ID" value="KZD30323.1"/>
    <property type="molecule type" value="Genomic_DNA"/>
</dbReference>
<dbReference type="AlphaFoldDB" id="A0A164DG00"/>
<comment type="caution">
    <text evidence="2">The sequence shown here is derived from an EMBL/GenBank/DDBJ whole genome shotgun (WGS) entry which is preliminary data.</text>
</comment>
<gene>
    <name evidence="2" type="ORF">B4082_3902</name>
</gene>
<reference evidence="2 3" key="1">
    <citation type="submission" date="2015-09" db="EMBL/GenBank/DDBJ databases">
        <title>Bacillus cereus food isolates.</title>
        <authorList>
            <person name="Boekhorst J."/>
        </authorList>
    </citation>
    <scope>NUCLEOTIDE SEQUENCE [LARGE SCALE GENOMIC DNA]</scope>
    <source>
        <strain evidence="2 3">B4082</strain>
    </source>
</reference>
<dbReference type="NCBIfam" id="TIGR03721">
    <property type="entry name" value="exospore_TM"/>
    <property type="match status" value="1"/>
</dbReference>
<dbReference type="InterPro" id="IPR048009">
    <property type="entry name" value="NGRR_dom"/>
</dbReference>
<feature type="region of interest" description="Disordered" evidence="1">
    <location>
        <begin position="160"/>
        <end position="236"/>
    </location>
</feature>
<sequence>MKHNDCFGHNNCNPIVFSADCCKNPQTVPITSQQLSQLITLLNSLISAIAAFFANPSDANRLALLNLFNQFLIFLNSLIPSPEGNFLKQLTQSILVLLQSPVPNLGQLSTLLQQFYNALAEFFFALNLIPVSCDSNIDPATLQVLFGLLIQLINATPGATGPTGPTGATGPGGGATGPTGPTGPGGGATGPTGATGLTGATGPTGPTGPTGDTGLAGATGPTGPTGDTGPTGATGLTGATGGGAIIPFASGTTPAILVNLVAGTIGTGTLLGFGFSQPGVALLGGTDITLAAGIGDYAFVAPRAGTITSLAGFFSVLGGVSLGTTQVQIQILIAPAASNTFTAVGAPLLLSPTFAGIVIGATATGIAPLNIPVAAGDKILLYVSLTGASPIATINGFVSAGLNIV</sequence>
<evidence type="ECO:0000313" key="2">
    <source>
        <dbReference type="EMBL" id="KZD30323.1"/>
    </source>
</evidence>
<organism evidence="2 3">
    <name type="scientific">Bacillus cereus</name>
    <dbReference type="NCBI Taxonomy" id="1396"/>
    <lineage>
        <taxon>Bacteria</taxon>
        <taxon>Bacillati</taxon>
        <taxon>Bacillota</taxon>
        <taxon>Bacilli</taxon>
        <taxon>Bacillales</taxon>
        <taxon>Bacillaceae</taxon>
        <taxon>Bacillus</taxon>
        <taxon>Bacillus cereus group</taxon>
    </lineage>
</organism>
<dbReference type="RefSeq" id="WP_063223844.1">
    <property type="nucleotide sequence ID" value="NZ_JAEHBS010000042.1"/>
</dbReference>
<dbReference type="Proteomes" id="UP000076501">
    <property type="component" value="Unassembled WGS sequence"/>
</dbReference>